<comment type="caution">
    <text evidence="6">The sequence shown here is derived from an EMBL/GenBank/DDBJ whole genome shotgun (WGS) entry which is preliminary data.</text>
</comment>
<evidence type="ECO:0000313" key="7">
    <source>
        <dbReference type="Proteomes" id="UP001565243"/>
    </source>
</evidence>
<protein>
    <recommendedName>
        <fullName evidence="3">Recombination-associated protein RdgC</fullName>
    </recommendedName>
</protein>
<accession>A0ABV4ED25</accession>
<dbReference type="Pfam" id="PF04381">
    <property type="entry name" value="RdgC"/>
    <property type="match status" value="1"/>
</dbReference>
<dbReference type="InterPro" id="IPR007476">
    <property type="entry name" value="RdgC"/>
</dbReference>
<comment type="similarity">
    <text evidence="2">Belongs to the RdgC family.</text>
</comment>
<sequence>MFTLFKNACVYTLKRPEAIDMARLNELLTAYPFSPCAANDMSRTGWRPITRDSDRFYHAAGKNILLVAQNQKKMLPSPVVREILNARVEKLEQEQSRRLKSPEKATLKEEVLHSLLPRAFTRDSFTQIWIDLERGRIVVDTLSPRNAETALALLRKSLGSLPVVPIMAASPPAMELTAWLKMQRAPAPFMLGDITTAKVESVLEAGATTTFKKEPVCSETLETSLSDGRIASSIAVQHERRFRTDVTLSDDLVFKRIGYSDVFVEANNDITVDDDENEAQALARQDADFILMCDTLGSVIADTLAAFGGESES</sequence>
<dbReference type="PANTHER" id="PTHR38103:SF1">
    <property type="entry name" value="RECOMBINATION-ASSOCIATED PROTEIN RDGC"/>
    <property type="match status" value="1"/>
</dbReference>
<evidence type="ECO:0000313" key="6">
    <source>
        <dbReference type="EMBL" id="MEY8772698.1"/>
    </source>
</evidence>
<evidence type="ECO:0000256" key="3">
    <source>
        <dbReference type="ARBA" id="ARBA00022296"/>
    </source>
</evidence>
<keyword evidence="5" id="KW-0233">DNA recombination</keyword>
<dbReference type="Proteomes" id="UP001565243">
    <property type="component" value="Unassembled WGS sequence"/>
</dbReference>
<dbReference type="PANTHER" id="PTHR38103">
    <property type="entry name" value="RECOMBINATION-ASSOCIATED PROTEIN RDGC"/>
    <property type="match status" value="1"/>
</dbReference>
<reference evidence="6 7" key="1">
    <citation type="submission" date="2024-07" db="EMBL/GenBank/DDBJ databases">
        <authorList>
            <person name="Hebao G."/>
        </authorList>
    </citation>
    <scope>NUCLEOTIDE SEQUENCE [LARGE SCALE GENOMIC DNA]</scope>
    <source>
        <strain evidence="6 7">ACCC 02193</strain>
    </source>
</reference>
<evidence type="ECO:0000256" key="5">
    <source>
        <dbReference type="ARBA" id="ARBA00023172"/>
    </source>
</evidence>
<name>A0ABV4ED25_9GAMM</name>
<evidence type="ECO:0000256" key="1">
    <source>
        <dbReference type="ARBA" id="ARBA00004453"/>
    </source>
</evidence>
<evidence type="ECO:0000256" key="2">
    <source>
        <dbReference type="ARBA" id="ARBA00008657"/>
    </source>
</evidence>
<keyword evidence="4" id="KW-0963">Cytoplasm</keyword>
<dbReference type="RefSeq" id="WP_369896444.1">
    <property type="nucleotide sequence ID" value="NZ_JBGFFX010000015.1"/>
</dbReference>
<evidence type="ECO:0000256" key="4">
    <source>
        <dbReference type="ARBA" id="ARBA00022490"/>
    </source>
</evidence>
<organism evidence="6 7">
    <name type="scientific">Erwinia aeris</name>
    <dbReference type="NCBI Taxonomy" id="3239803"/>
    <lineage>
        <taxon>Bacteria</taxon>
        <taxon>Pseudomonadati</taxon>
        <taxon>Pseudomonadota</taxon>
        <taxon>Gammaproteobacteria</taxon>
        <taxon>Enterobacterales</taxon>
        <taxon>Erwiniaceae</taxon>
        <taxon>Erwinia</taxon>
    </lineage>
</organism>
<proteinExistence type="inferred from homology"/>
<dbReference type="EMBL" id="JBGFFX010000015">
    <property type="protein sequence ID" value="MEY8772698.1"/>
    <property type="molecule type" value="Genomic_DNA"/>
</dbReference>
<comment type="subcellular location">
    <subcellularLocation>
        <location evidence="1">Cytoplasm</location>
        <location evidence="1">Nucleoid</location>
    </subcellularLocation>
</comment>
<gene>
    <name evidence="6" type="ORF">AB6T85_20015</name>
</gene>
<keyword evidence="7" id="KW-1185">Reference proteome</keyword>